<gene>
    <name evidence="1" type="ORF">CTOB1V02_LOCUS5706</name>
</gene>
<proteinExistence type="predicted"/>
<evidence type="ECO:0000313" key="1">
    <source>
        <dbReference type="EMBL" id="CAD7227809.1"/>
    </source>
</evidence>
<accession>A0A7R8WB92</accession>
<dbReference type="AlphaFoldDB" id="A0A7R8WB92"/>
<name>A0A7R8WB92_9CRUS</name>
<reference evidence="1" key="1">
    <citation type="submission" date="2020-11" db="EMBL/GenBank/DDBJ databases">
        <authorList>
            <person name="Tran Van P."/>
        </authorList>
    </citation>
    <scope>NUCLEOTIDE SEQUENCE</scope>
</reference>
<dbReference type="EMBL" id="OB661269">
    <property type="protein sequence ID" value="CAD7227809.1"/>
    <property type="molecule type" value="Genomic_DNA"/>
</dbReference>
<sequence>MWDIVSLIMASFFRSILAWDYDYPPHRLKLNSRFKAAPRNTFGQVLARKSGQNLARNSRDPPIQKTPRFWSGNRRMRAETSGAEFSWVRNVRSRNVLGPKRWGRIIQGRNGGAELSMIRFKTFVLSSECALRLLLVGLGESRKVFELSQELTYFFVKLTMFHHFRAPGGFLLLIQSCKLHSQSSIEMNIETFSVLSCLQNSIIPVTKINSGSGKRSEPGKRSGKDLFSFSTFWMCSIPKRSMKYFLTSGGPKPAPYQTEFTPKTHVNEVPNCFLVTRLTRLHEWSHANPVAGIDVSSVANELLSYRNVACGACKIKRSASRLILAVHQSSSIKQKLNRRFQSFVAAQVKCSSPHSISSVDVNACLKQDLRAPQLAFDACVVEGNELVLHQLACLFSHVQWSSQIYKTGQCRFVSKHSGHVDRTQANIYGKHRNQTVMAPYITATKLYFEVLDSAIIA</sequence>
<protein>
    <submittedName>
        <fullName evidence="1">Uncharacterized protein</fullName>
    </submittedName>
</protein>
<organism evidence="1">
    <name type="scientific">Cyprideis torosa</name>
    <dbReference type="NCBI Taxonomy" id="163714"/>
    <lineage>
        <taxon>Eukaryota</taxon>
        <taxon>Metazoa</taxon>
        <taxon>Ecdysozoa</taxon>
        <taxon>Arthropoda</taxon>
        <taxon>Crustacea</taxon>
        <taxon>Oligostraca</taxon>
        <taxon>Ostracoda</taxon>
        <taxon>Podocopa</taxon>
        <taxon>Podocopida</taxon>
        <taxon>Cytherocopina</taxon>
        <taxon>Cytheroidea</taxon>
        <taxon>Cytherideidae</taxon>
        <taxon>Cyprideis</taxon>
    </lineage>
</organism>